<evidence type="ECO:0000313" key="2">
    <source>
        <dbReference type="Proteomes" id="UP000630097"/>
    </source>
</evidence>
<dbReference type="PRINTS" id="PR00834">
    <property type="entry name" value="PROTEASES2C"/>
</dbReference>
<dbReference type="Pfam" id="PF13365">
    <property type="entry name" value="Trypsin_2"/>
    <property type="match status" value="1"/>
</dbReference>
<proteinExistence type="predicted"/>
<evidence type="ECO:0000313" key="1">
    <source>
        <dbReference type="EMBL" id="GIG84566.1"/>
    </source>
</evidence>
<dbReference type="Gene3D" id="2.40.10.10">
    <property type="entry name" value="Trypsin-like serine proteases"/>
    <property type="match status" value="2"/>
</dbReference>
<gene>
    <name evidence="1" type="ORF">Pka01_76930</name>
</gene>
<comment type="caution">
    <text evidence="1">The sequence shown here is derived from an EMBL/GenBank/DDBJ whole genome shotgun (WGS) entry which is preliminary data.</text>
</comment>
<dbReference type="EMBL" id="BONV01000053">
    <property type="protein sequence ID" value="GIG84566.1"/>
    <property type="molecule type" value="Genomic_DNA"/>
</dbReference>
<protein>
    <recommendedName>
        <fullName evidence="3">Serine protease</fullName>
    </recommendedName>
</protein>
<organism evidence="1 2">
    <name type="scientific">Planotetraspora kaengkrachanensis</name>
    <dbReference type="NCBI Taxonomy" id="575193"/>
    <lineage>
        <taxon>Bacteria</taxon>
        <taxon>Bacillati</taxon>
        <taxon>Actinomycetota</taxon>
        <taxon>Actinomycetes</taxon>
        <taxon>Streptosporangiales</taxon>
        <taxon>Streptosporangiaceae</taxon>
        <taxon>Planotetraspora</taxon>
    </lineage>
</organism>
<accession>A0A8J3VC29</accession>
<dbReference type="GO" id="GO:0006508">
    <property type="term" value="P:proteolysis"/>
    <property type="evidence" value="ECO:0007669"/>
    <property type="project" value="InterPro"/>
</dbReference>
<reference evidence="1 2" key="1">
    <citation type="submission" date="2021-01" db="EMBL/GenBank/DDBJ databases">
        <title>Whole genome shotgun sequence of Planotetraspora kaengkrachanensis NBRC 104272.</title>
        <authorList>
            <person name="Komaki H."/>
            <person name="Tamura T."/>
        </authorList>
    </citation>
    <scope>NUCLEOTIDE SEQUENCE [LARGE SCALE GENOMIC DNA]</scope>
    <source>
        <strain evidence="1 2">NBRC 104272</strain>
    </source>
</reference>
<dbReference type="InterPro" id="IPR001940">
    <property type="entry name" value="Peptidase_S1C"/>
</dbReference>
<dbReference type="SUPFAM" id="SSF50494">
    <property type="entry name" value="Trypsin-like serine proteases"/>
    <property type="match status" value="1"/>
</dbReference>
<evidence type="ECO:0008006" key="3">
    <source>
        <dbReference type="Google" id="ProtNLM"/>
    </source>
</evidence>
<dbReference type="Proteomes" id="UP000630097">
    <property type="component" value="Unassembled WGS sequence"/>
</dbReference>
<keyword evidence="2" id="KW-1185">Reference proteome</keyword>
<dbReference type="InterPro" id="IPR043504">
    <property type="entry name" value="Peptidase_S1_PA_chymotrypsin"/>
</dbReference>
<dbReference type="GO" id="GO:0004252">
    <property type="term" value="F:serine-type endopeptidase activity"/>
    <property type="evidence" value="ECO:0007669"/>
    <property type="project" value="InterPro"/>
</dbReference>
<sequence length="246" mass="26269">MEGMTRWLWLPILLVLSGCSITMPSSPLPIRASTPADAVALPPEIVSEKQSVVRFSGLAPACFKWIEGTGFVYAPQRVVTAAHVVAGVTRSFSVTTDDGEAYPARVVAFDPDVDVAILYVPDLPAPPLHIADAPPGDAHLLGYSKGTEREVVRPIKIERYIEGESFDIYEKRKVTRSILELSGANMSPGLSGGPLIVPGGTVTGMFFAMATDAPNRGYALAAEEFLPITNGANDATRPISTQQCDK</sequence>
<dbReference type="PROSITE" id="PS51257">
    <property type="entry name" value="PROKAR_LIPOPROTEIN"/>
    <property type="match status" value="1"/>
</dbReference>
<dbReference type="AlphaFoldDB" id="A0A8J3VC29"/>
<name>A0A8J3VC29_9ACTN</name>
<dbReference type="InterPro" id="IPR009003">
    <property type="entry name" value="Peptidase_S1_PA"/>
</dbReference>